<dbReference type="InterPro" id="IPR050639">
    <property type="entry name" value="SSR_resolvase"/>
</dbReference>
<dbReference type="InterPro" id="IPR011109">
    <property type="entry name" value="DNA_bind_recombinase_dom"/>
</dbReference>
<dbReference type="Gene3D" id="3.90.1750.20">
    <property type="entry name" value="Putative Large Serine Recombinase, Chain B, Domain 2"/>
    <property type="match status" value="1"/>
</dbReference>
<dbReference type="GO" id="GO:0003677">
    <property type="term" value="F:DNA binding"/>
    <property type="evidence" value="ECO:0007669"/>
    <property type="project" value="InterPro"/>
</dbReference>
<dbReference type="CDD" id="cd00338">
    <property type="entry name" value="Ser_Recombinase"/>
    <property type="match status" value="1"/>
</dbReference>
<proteinExistence type="predicted"/>
<dbReference type="InterPro" id="IPR036162">
    <property type="entry name" value="Resolvase-like_N_sf"/>
</dbReference>
<dbReference type="Gene3D" id="3.40.50.1390">
    <property type="entry name" value="Resolvase, N-terminal catalytic domain"/>
    <property type="match status" value="1"/>
</dbReference>
<dbReference type="PANTHER" id="PTHR30461">
    <property type="entry name" value="DNA-INVERTASE FROM LAMBDOID PROPHAGE"/>
    <property type="match status" value="1"/>
</dbReference>
<dbReference type="RefSeq" id="WP_003373687.1">
    <property type="nucleotide sequence ID" value="NZ_JACBBA010000002.1"/>
</dbReference>
<name>A0A6B4JKE2_CLOBO</name>
<accession>A0A6B4JKE2</accession>
<dbReference type="InterPro" id="IPR038109">
    <property type="entry name" value="DNA_bind_recomb_sf"/>
</dbReference>
<dbReference type="InterPro" id="IPR025827">
    <property type="entry name" value="Zn_ribbon_recom_dom"/>
</dbReference>
<dbReference type="SUPFAM" id="SSF53041">
    <property type="entry name" value="Resolvase-like"/>
    <property type="match status" value="1"/>
</dbReference>
<dbReference type="Pfam" id="PF07508">
    <property type="entry name" value="Recombinase"/>
    <property type="match status" value="1"/>
</dbReference>
<protein>
    <submittedName>
        <fullName evidence="1">Uncharacterized protein</fullName>
    </submittedName>
</protein>
<organism evidence="1 2">
    <name type="scientific">Clostridium botulinum</name>
    <dbReference type="NCBI Taxonomy" id="1491"/>
    <lineage>
        <taxon>Bacteria</taxon>
        <taxon>Bacillati</taxon>
        <taxon>Bacillota</taxon>
        <taxon>Clostridia</taxon>
        <taxon>Eubacteriales</taxon>
        <taxon>Clostridiaceae</taxon>
        <taxon>Clostridium</taxon>
    </lineage>
</organism>
<dbReference type="GO" id="GO:0000150">
    <property type="term" value="F:DNA strand exchange activity"/>
    <property type="evidence" value="ECO:0007669"/>
    <property type="project" value="InterPro"/>
</dbReference>
<dbReference type="AlphaFoldDB" id="A0A6B4JKE2"/>
<evidence type="ECO:0000313" key="1">
    <source>
        <dbReference type="EMBL" id="NFV25225.1"/>
    </source>
</evidence>
<dbReference type="PANTHER" id="PTHR30461:SF23">
    <property type="entry name" value="DNA RECOMBINASE-RELATED"/>
    <property type="match status" value="1"/>
</dbReference>
<dbReference type="SMART" id="SM00857">
    <property type="entry name" value="Resolvase"/>
    <property type="match status" value="1"/>
</dbReference>
<evidence type="ECO:0000313" key="2">
    <source>
        <dbReference type="Proteomes" id="UP000486903"/>
    </source>
</evidence>
<sequence>MKKELIKVACYCRVSTKADEQEQSFEAQQKYFKEKLSKKKGFDLVEVYADKGLSGTDFSKRDQFNKMLDDCGIIKKEVKARKTEIRKKYISIDYVADANVKPKFTLIYVKDSSRFARNTEVNRIISRLRDKGVYVYFEDLNKSTENPSEKMLIDFMFSMNEQESISRSIKVRFGNMQSAKDGIVRSIKLYGYHYNKEENSLRIIDDEVNIVKLIFKLSLEGNGGRAIATILNSKGIKNRKGNEWRPNTINGMLQNPTYCGKVVRNRWYSSRMYGKDIVKLNDTKEWIVEDSNKVDKIIDEETFTIIQDMIEKNRNKVGRPTGKYHGRSEFAGKIKCEKCGKYYVRNTDRGRVFYNCSTKKQHGLKKCDSRNIQEYEIESLINPYLEKSGYKNLTKKYIDILIEKEEEKKASLYRDACTDEINNIKEEVFKHKGKLSKLTDILLADDSESVRDVFNIKKKEINNKLKELESELDKLTTTDKQKAEKLNNMNMCIKTLQERYNDIPNEITREYFINNCLDEIRVSEKGELKLLTYTHYAFEKIMNLMDEY</sequence>
<dbReference type="PROSITE" id="PS51737">
    <property type="entry name" value="RECOMBINASE_DNA_BIND"/>
    <property type="match status" value="1"/>
</dbReference>
<dbReference type="Pfam" id="PF13408">
    <property type="entry name" value="Zn_ribbon_recom"/>
    <property type="match status" value="1"/>
</dbReference>
<gene>
    <name evidence="1" type="ORF">FDG31_03435</name>
</gene>
<dbReference type="Pfam" id="PF00239">
    <property type="entry name" value="Resolvase"/>
    <property type="match status" value="2"/>
</dbReference>
<dbReference type="EMBL" id="SXFB01000002">
    <property type="protein sequence ID" value="NFV25225.1"/>
    <property type="molecule type" value="Genomic_DNA"/>
</dbReference>
<reference evidence="1 2" key="1">
    <citation type="submission" date="2019-04" db="EMBL/GenBank/DDBJ databases">
        <title>Genome sequencing of Clostridium botulinum Groups I-IV and Clostridium butyricum.</title>
        <authorList>
            <person name="Brunt J."/>
            <person name="Van Vliet A.H.M."/>
            <person name="Stringer S.C."/>
            <person name="Carter A.T."/>
            <person name="Peck M.W."/>
        </authorList>
    </citation>
    <scope>NUCLEOTIDE SEQUENCE [LARGE SCALE GENOMIC DNA]</scope>
    <source>
        <strain evidence="1 2">BL81</strain>
    </source>
</reference>
<comment type="caution">
    <text evidence="1">The sequence shown here is derived from an EMBL/GenBank/DDBJ whole genome shotgun (WGS) entry which is preliminary data.</text>
</comment>
<dbReference type="Proteomes" id="UP000486903">
    <property type="component" value="Unassembled WGS sequence"/>
</dbReference>
<dbReference type="InterPro" id="IPR006119">
    <property type="entry name" value="Resolv_N"/>
</dbReference>